<protein>
    <submittedName>
        <fullName evidence="2">Uncharacterized protein</fullName>
    </submittedName>
</protein>
<evidence type="ECO:0000313" key="3">
    <source>
        <dbReference type="Proteomes" id="UP000646827"/>
    </source>
</evidence>
<dbReference type="Proteomes" id="UP000646827">
    <property type="component" value="Unassembled WGS sequence"/>
</dbReference>
<feature type="region of interest" description="Disordered" evidence="1">
    <location>
        <begin position="90"/>
        <end position="122"/>
    </location>
</feature>
<gene>
    <name evidence="2" type="ORF">INT45_014042</name>
</gene>
<organism evidence="2 3">
    <name type="scientific">Circinella minor</name>
    <dbReference type="NCBI Taxonomy" id="1195481"/>
    <lineage>
        <taxon>Eukaryota</taxon>
        <taxon>Fungi</taxon>
        <taxon>Fungi incertae sedis</taxon>
        <taxon>Mucoromycota</taxon>
        <taxon>Mucoromycotina</taxon>
        <taxon>Mucoromycetes</taxon>
        <taxon>Mucorales</taxon>
        <taxon>Lichtheimiaceae</taxon>
        <taxon>Circinella</taxon>
    </lineage>
</organism>
<dbReference type="OrthoDB" id="2302790at2759"/>
<sequence>MEQNNKRTHQSLSPSQATQFMQIDEDYFEKRACTEEPSTMEHLEAASTLVNFSSHGIGSLERSIKARIGYLDYSVYINYFISSPVHNDQVDSDGDVNMIKSGSTDASRKGKKRGKYNPPSDEDIRRAILDKARGKSISKAASSNNIKNSTLRGRIAKKAETGSFARRRPGPKKKVHDITEAMHKFLCRYVDDNSIAMHEEIYVHFQNKFNDAKIPKDVLKKYVDESTESHDNCMHALFEEGVNPRECVFIGEMTFDIESMRTYGDRKKQNDRLKKAMAEGREINQRTKVVKPLDTTMVFLVAFTRSKVLHQFYKVCEDLEDDDVKKLLRKVTEKMDEDGLTDWSIILNDAPVETRAMLTRIADADGYNIFFFPSCEFPINPADVFFNEVKMQYGVA</sequence>
<proteinExistence type="predicted"/>
<evidence type="ECO:0000313" key="2">
    <source>
        <dbReference type="EMBL" id="KAG2216482.1"/>
    </source>
</evidence>
<dbReference type="AlphaFoldDB" id="A0A8H7RSL4"/>
<dbReference type="EMBL" id="JAEPRB010000398">
    <property type="protein sequence ID" value="KAG2216482.1"/>
    <property type="molecule type" value="Genomic_DNA"/>
</dbReference>
<name>A0A8H7RSL4_9FUNG</name>
<comment type="caution">
    <text evidence="2">The sequence shown here is derived from an EMBL/GenBank/DDBJ whole genome shotgun (WGS) entry which is preliminary data.</text>
</comment>
<reference evidence="2 3" key="1">
    <citation type="submission" date="2020-12" db="EMBL/GenBank/DDBJ databases">
        <title>Metabolic potential, ecology and presence of endohyphal bacteria is reflected in genomic diversity of Mucoromycotina.</title>
        <authorList>
            <person name="Muszewska A."/>
            <person name="Okrasinska A."/>
            <person name="Steczkiewicz K."/>
            <person name="Drgas O."/>
            <person name="Orlowska M."/>
            <person name="Perlinska-Lenart U."/>
            <person name="Aleksandrzak-Piekarczyk T."/>
            <person name="Szatraj K."/>
            <person name="Zielenkiewicz U."/>
            <person name="Pilsyk S."/>
            <person name="Malc E."/>
            <person name="Mieczkowski P."/>
            <person name="Kruszewska J.S."/>
            <person name="Biernat P."/>
            <person name="Pawlowska J."/>
        </authorList>
    </citation>
    <scope>NUCLEOTIDE SEQUENCE [LARGE SCALE GENOMIC DNA]</scope>
    <source>
        <strain evidence="2 3">CBS 142.35</strain>
    </source>
</reference>
<accession>A0A8H7RSL4</accession>
<keyword evidence="3" id="KW-1185">Reference proteome</keyword>
<evidence type="ECO:0000256" key="1">
    <source>
        <dbReference type="SAM" id="MobiDB-lite"/>
    </source>
</evidence>